<dbReference type="PANTHER" id="PTHR34220">
    <property type="entry name" value="SENSOR HISTIDINE KINASE YPDA"/>
    <property type="match status" value="1"/>
</dbReference>
<evidence type="ECO:0000259" key="2">
    <source>
        <dbReference type="Pfam" id="PF06580"/>
    </source>
</evidence>
<dbReference type="Proteomes" id="UP000239590">
    <property type="component" value="Unassembled WGS sequence"/>
</dbReference>
<dbReference type="GO" id="GO:0000155">
    <property type="term" value="F:phosphorelay sensor kinase activity"/>
    <property type="evidence" value="ECO:0007669"/>
    <property type="project" value="InterPro"/>
</dbReference>
<feature type="transmembrane region" description="Helical" evidence="1">
    <location>
        <begin position="44"/>
        <end position="63"/>
    </location>
</feature>
<dbReference type="Pfam" id="PF06580">
    <property type="entry name" value="His_kinase"/>
    <property type="match status" value="1"/>
</dbReference>
<keyword evidence="1" id="KW-0472">Membrane</keyword>
<sequence>MEEKTKNPLRSVISYQAVFWIALFLFGLTQAYSNTIGVSLKEIIIYNACHLLFQITSANLIYYYCIIHFFDRKRYVFFCISIPLFIYILAVINRIFIVYAAEPFFINEPQDHIIDILTDLDYLLTHYIFPIVTSSFIFVCFMHILRYKNEKQDRIQLQKEKTELELKVLKSRLNPHFLFNTLNNIYSLSINHPERTPKSIAGLADILDYVIYKGPQKMVRIADEITTINHYIELEELRYGSHLKVSRSIQLSSENWIPPLLYLSLIENAFKHGGRMDGDLSIRIELNTNEVQSIFSIKNSSFKKEVTSKPGIGLLNVKEQLKLYYDTNFELTIHSDEDWFSVEIITPAKHD</sequence>
<reference evidence="4" key="1">
    <citation type="submission" date="2018-02" db="EMBL/GenBank/DDBJ databases">
        <title>Genome sequencing of Solimonas sp. HR-BB.</title>
        <authorList>
            <person name="Lee Y."/>
            <person name="Jeon C.O."/>
        </authorList>
    </citation>
    <scope>NUCLEOTIDE SEQUENCE [LARGE SCALE GENOMIC DNA]</scope>
    <source>
        <strain evidence="4">HR-U</strain>
    </source>
</reference>
<dbReference type="EMBL" id="PTRA01000001">
    <property type="protein sequence ID" value="PQA60421.1"/>
    <property type="molecule type" value="Genomic_DNA"/>
</dbReference>
<keyword evidence="3" id="KW-0418">Kinase</keyword>
<feature type="transmembrane region" description="Helical" evidence="1">
    <location>
        <begin position="12"/>
        <end position="32"/>
    </location>
</feature>
<feature type="domain" description="Signal transduction histidine kinase internal region" evidence="2">
    <location>
        <begin position="165"/>
        <end position="242"/>
    </location>
</feature>
<dbReference type="AlphaFoldDB" id="A0A2S7IRS5"/>
<protein>
    <submittedName>
        <fullName evidence="3">Histidine kinase</fullName>
    </submittedName>
</protein>
<keyword evidence="1" id="KW-0812">Transmembrane</keyword>
<dbReference type="PANTHER" id="PTHR34220:SF7">
    <property type="entry name" value="SENSOR HISTIDINE KINASE YPDA"/>
    <property type="match status" value="1"/>
</dbReference>
<evidence type="ECO:0000313" key="3">
    <source>
        <dbReference type="EMBL" id="PQA60421.1"/>
    </source>
</evidence>
<keyword evidence="3" id="KW-0808">Transferase</keyword>
<dbReference type="GO" id="GO:0016020">
    <property type="term" value="C:membrane"/>
    <property type="evidence" value="ECO:0007669"/>
    <property type="project" value="InterPro"/>
</dbReference>
<evidence type="ECO:0000256" key="1">
    <source>
        <dbReference type="SAM" id="Phobius"/>
    </source>
</evidence>
<comment type="caution">
    <text evidence="3">The sequence shown here is derived from an EMBL/GenBank/DDBJ whole genome shotgun (WGS) entry which is preliminary data.</text>
</comment>
<feature type="transmembrane region" description="Helical" evidence="1">
    <location>
        <begin position="127"/>
        <end position="145"/>
    </location>
</feature>
<dbReference type="InterPro" id="IPR010559">
    <property type="entry name" value="Sig_transdc_His_kin_internal"/>
</dbReference>
<organism evidence="3 4">
    <name type="scientific">Siphonobacter curvatus</name>
    <dbReference type="NCBI Taxonomy" id="2094562"/>
    <lineage>
        <taxon>Bacteria</taxon>
        <taxon>Pseudomonadati</taxon>
        <taxon>Bacteroidota</taxon>
        <taxon>Cytophagia</taxon>
        <taxon>Cytophagales</taxon>
        <taxon>Cytophagaceae</taxon>
        <taxon>Siphonobacter</taxon>
    </lineage>
</organism>
<keyword evidence="4" id="KW-1185">Reference proteome</keyword>
<keyword evidence="1" id="KW-1133">Transmembrane helix</keyword>
<evidence type="ECO:0000313" key="4">
    <source>
        <dbReference type="Proteomes" id="UP000239590"/>
    </source>
</evidence>
<accession>A0A2S7IRS5</accession>
<dbReference type="RefSeq" id="WP_104712701.1">
    <property type="nucleotide sequence ID" value="NZ_PTRA01000001.1"/>
</dbReference>
<dbReference type="Gene3D" id="3.30.565.10">
    <property type="entry name" value="Histidine kinase-like ATPase, C-terminal domain"/>
    <property type="match status" value="1"/>
</dbReference>
<dbReference type="OrthoDB" id="9792992at2"/>
<dbReference type="InterPro" id="IPR050640">
    <property type="entry name" value="Bact_2-comp_sensor_kinase"/>
</dbReference>
<feature type="transmembrane region" description="Helical" evidence="1">
    <location>
        <begin position="75"/>
        <end position="101"/>
    </location>
</feature>
<proteinExistence type="predicted"/>
<name>A0A2S7IRS5_9BACT</name>
<dbReference type="InterPro" id="IPR036890">
    <property type="entry name" value="HATPase_C_sf"/>
</dbReference>
<gene>
    <name evidence="3" type="ORF">C5O19_12620</name>
</gene>